<evidence type="ECO:0000313" key="2">
    <source>
        <dbReference type="Proteomes" id="UP001151760"/>
    </source>
</evidence>
<gene>
    <name evidence="1" type="ORF">Tco_0726413</name>
</gene>
<reference evidence="1" key="1">
    <citation type="journal article" date="2022" name="Int. J. Mol. Sci.">
        <title>Draft Genome of Tanacetum Coccineum: Genomic Comparison of Closely Related Tanacetum-Family Plants.</title>
        <authorList>
            <person name="Yamashiro T."/>
            <person name="Shiraishi A."/>
            <person name="Nakayama K."/>
            <person name="Satake H."/>
        </authorList>
    </citation>
    <scope>NUCLEOTIDE SEQUENCE</scope>
</reference>
<reference evidence="1" key="2">
    <citation type="submission" date="2022-01" db="EMBL/GenBank/DDBJ databases">
        <authorList>
            <person name="Yamashiro T."/>
            <person name="Shiraishi A."/>
            <person name="Satake H."/>
            <person name="Nakayama K."/>
        </authorList>
    </citation>
    <scope>NUCLEOTIDE SEQUENCE</scope>
</reference>
<keyword evidence="2" id="KW-1185">Reference proteome</keyword>
<comment type="caution">
    <text evidence="1">The sequence shown here is derived from an EMBL/GenBank/DDBJ whole genome shotgun (WGS) entry which is preliminary data.</text>
</comment>
<protein>
    <recommendedName>
        <fullName evidence="3">Secreted protein</fullName>
    </recommendedName>
</protein>
<organism evidence="1 2">
    <name type="scientific">Tanacetum coccineum</name>
    <dbReference type="NCBI Taxonomy" id="301880"/>
    <lineage>
        <taxon>Eukaryota</taxon>
        <taxon>Viridiplantae</taxon>
        <taxon>Streptophyta</taxon>
        <taxon>Embryophyta</taxon>
        <taxon>Tracheophyta</taxon>
        <taxon>Spermatophyta</taxon>
        <taxon>Magnoliopsida</taxon>
        <taxon>eudicotyledons</taxon>
        <taxon>Gunneridae</taxon>
        <taxon>Pentapetalae</taxon>
        <taxon>asterids</taxon>
        <taxon>campanulids</taxon>
        <taxon>Asterales</taxon>
        <taxon>Asteraceae</taxon>
        <taxon>Asteroideae</taxon>
        <taxon>Anthemideae</taxon>
        <taxon>Anthemidinae</taxon>
        <taxon>Tanacetum</taxon>
    </lineage>
</organism>
<sequence length="76" mass="8488">MQLLSLSLAVVGIERVAVSSSLRSLKSKRTFESRAKRSSINLVDTFSNSLVFFHTVETGYLKSPSYYPGVIARNFE</sequence>
<dbReference type="EMBL" id="BQNB010010382">
    <property type="protein sequence ID" value="GJS76532.1"/>
    <property type="molecule type" value="Genomic_DNA"/>
</dbReference>
<name>A0ABQ4YGE4_9ASTR</name>
<accession>A0ABQ4YGE4</accession>
<proteinExistence type="predicted"/>
<evidence type="ECO:0000313" key="1">
    <source>
        <dbReference type="EMBL" id="GJS76532.1"/>
    </source>
</evidence>
<evidence type="ECO:0008006" key="3">
    <source>
        <dbReference type="Google" id="ProtNLM"/>
    </source>
</evidence>
<dbReference type="Proteomes" id="UP001151760">
    <property type="component" value="Unassembled WGS sequence"/>
</dbReference>